<evidence type="ECO:0000313" key="2">
    <source>
        <dbReference type="Proteomes" id="UP001215280"/>
    </source>
</evidence>
<evidence type="ECO:0000313" key="1">
    <source>
        <dbReference type="EMBL" id="KAJ7743680.1"/>
    </source>
</evidence>
<dbReference type="SUPFAM" id="SSF52047">
    <property type="entry name" value="RNI-like"/>
    <property type="match status" value="1"/>
</dbReference>
<dbReference type="AlphaFoldDB" id="A0AAD7N357"/>
<comment type="caution">
    <text evidence="1">The sequence shown here is derived from an EMBL/GenBank/DDBJ whole genome shotgun (WGS) entry which is preliminary data.</text>
</comment>
<protein>
    <recommendedName>
        <fullName evidence="3">F-box domain-containing protein</fullName>
    </recommendedName>
</protein>
<evidence type="ECO:0008006" key="3">
    <source>
        <dbReference type="Google" id="ProtNLM"/>
    </source>
</evidence>
<dbReference type="Proteomes" id="UP001215280">
    <property type="component" value="Unassembled WGS sequence"/>
</dbReference>
<keyword evidence="2" id="KW-1185">Reference proteome</keyword>
<dbReference type="EMBL" id="JARJLG010000111">
    <property type="protein sequence ID" value="KAJ7743680.1"/>
    <property type="molecule type" value="Genomic_DNA"/>
</dbReference>
<sequence>MALPIELAECIIDASRHHPPTLATCSLVCKRWLPRSRHHLFSSLDLSADWNPEPNSVTEFLKIIDSPKSTLIPYVTTVVLSKRSWGMTPIPKILAVLARSGIRPELLHINCPTYEPVHLPIFSASLVHLTLHLHNDMPMATLIDHICAFPLLESLYIGGSARFSEDLRPMAKALPPKFHALVMCNPVFAHWVLSLDVPPMQISTLVLRYIRLPDHWAEINQYLCSPCASGIRSLTFQGCDTSALPQQNLYRLEDLQELVIEGSGAVPAAVDLLNVLAALCRSPVCMALEMLDLFAGTEDGLRRSEQSHWHAADAVLANTAVFPRLRCVRVRVRVRTLRHPDLTTEYPIPGALGNQLCRDLAFCHRRQILFVG</sequence>
<organism evidence="1 2">
    <name type="scientific">Mycena maculata</name>
    <dbReference type="NCBI Taxonomy" id="230809"/>
    <lineage>
        <taxon>Eukaryota</taxon>
        <taxon>Fungi</taxon>
        <taxon>Dikarya</taxon>
        <taxon>Basidiomycota</taxon>
        <taxon>Agaricomycotina</taxon>
        <taxon>Agaricomycetes</taxon>
        <taxon>Agaricomycetidae</taxon>
        <taxon>Agaricales</taxon>
        <taxon>Marasmiineae</taxon>
        <taxon>Mycenaceae</taxon>
        <taxon>Mycena</taxon>
    </lineage>
</organism>
<name>A0AAD7N357_9AGAR</name>
<reference evidence="1" key="1">
    <citation type="submission" date="2023-03" db="EMBL/GenBank/DDBJ databases">
        <title>Massive genome expansion in bonnet fungi (Mycena s.s.) driven by repeated elements and novel gene families across ecological guilds.</title>
        <authorList>
            <consortium name="Lawrence Berkeley National Laboratory"/>
            <person name="Harder C.B."/>
            <person name="Miyauchi S."/>
            <person name="Viragh M."/>
            <person name="Kuo A."/>
            <person name="Thoen E."/>
            <person name="Andreopoulos B."/>
            <person name="Lu D."/>
            <person name="Skrede I."/>
            <person name="Drula E."/>
            <person name="Henrissat B."/>
            <person name="Morin E."/>
            <person name="Kohler A."/>
            <person name="Barry K."/>
            <person name="LaButti K."/>
            <person name="Morin E."/>
            <person name="Salamov A."/>
            <person name="Lipzen A."/>
            <person name="Mereny Z."/>
            <person name="Hegedus B."/>
            <person name="Baldrian P."/>
            <person name="Stursova M."/>
            <person name="Weitz H."/>
            <person name="Taylor A."/>
            <person name="Grigoriev I.V."/>
            <person name="Nagy L.G."/>
            <person name="Martin F."/>
            <person name="Kauserud H."/>
        </authorList>
    </citation>
    <scope>NUCLEOTIDE SEQUENCE</scope>
    <source>
        <strain evidence="1">CBHHK188m</strain>
    </source>
</reference>
<proteinExistence type="predicted"/>
<gene>
    <name evidence="1" type="ORF">DFH07DRAFT_925294</name>
</gene>
<accession>A0AAD7N357</accession>